<reference evidence="2 3" key="1">
    <citation type="submission" date="2018-03" db="EMBL/GenBank/DDBJ databases">
        <authorList>
            <person name="Guldener U."/>
        </authorList>
    </citation>
    <scope>NUCLEOTIDE SEQUENCE [LARGE SCALE GENOMIC DNA]</scope>
    <source>
        <strain evidence="2 3">NBRC100155</strain>
    </source>
</reference>
<feature type="chain" id="PRO_5022975544" description="Mig1 protein" evidence="1">
    <location>
        <begin position="20"/>
        <end position="140"/>
    </location>
</feature>
<protein>
    <recommendedName>
        <fullName evidence="4">Mig1 protein</fullName>
    </recommendedName>
</protein>
<dbReference type="EMBL" id="OOIN01000020">
    <property type="protein sequence ID" value="SPO27849.1"/>
    <property type="molecule type" value="Genomic_DNA"/>
</dbReference>
<evidence type="ECO:0000313" key="3">
    <source>
        <dbReference type="Proteomes" id="UP000324022"/>
    </source>
</evidence>
<sequence>MNQLLLPLVLTLLFSNVKAAVDDTAIVPDDTAFTSWCAHKKARSDGGPRACFKTLGGVHAGLSSDQPIHGFSNRADNAFALLLNQEENLSLTFNDWTINIEPYEGDCVYVRASEKPNDQAWGSWGTRYCPGNPILNLFVS</sequence>
<organism evidence="2 3">
    <name type="scientific">Ustilago trichophora</name>
    <dbReference type="NCBI Taxonomy" id="86804"/>
    <lineage>
        <taxon>Eukaryota</taxon>
        <taxon>Fungi</taxon>
        <taxon>Dikarya</taxon>
        <taxon>Basidiomycota</taxon>
        <taxon>Ustilaginomycotina</taxon>
        <taxon>Ustilaginomycetes</taxon>
        <taxon>Ustilaginales</taxon>
        <taxon>Ustilaginaceae</taxon>
        <taxon>Ustilago</taxon>
    </lineage>
</organism>
<feature type="signal peptide" evidence="1">
    <location>
        <begin position="1"/>
        <end position="19"/>
    </location>
</feature>
<keyword evidence="1" id="KW-0732">Signal</keyword>
<evidence type="ECO:0000313" key="2">
    <source>
        <dbReference type="EMBL" id="SPO27849.1"/>
    </source>
</evidence>
<dbReference type="AlphaFoldDB" id="A0A5C3EFB5"/>
<name>A0A5C3EFB5_9BASI</name>
<evidence type="ECO:0000256" key="1">
    <source>
        <dbReference type="SAM" id="SignalP"/>
    </source>
</evidence>
<proteinExistence type="predicted"/>
<dbReference type="Proteomes" id="UP000324022">
    <property type="component" value="Unassembled WGS sequence"/>
</dbReference>
<gene>
    <name evidence="2" type="ORF">UTRI_04992</name>
</gene>
<accession>A0A5C3EFB5</accession>
<evidence type="ECO:0008006" key="4">
    <source>
        <dbReference type="Google" id="ProtNLM"/>
    </source>
</evidence>
<keyword evidence="3" id="KW-1185">Reference proteome</keyword>